<evidence type="ECO:0000313" key="1">
    <source>
        <dbReference type="EMBL" id="POW01340.1"/>
    </source>
</evidence>
<proteinExistence type="predicted"/>
<accession>A0A2S4UVS5</accession>
<protein>
    <submittedName>
        <fullName evidence="1">Uncharacterized protein</fullName>
    </submittedName>
</protein>
<organism evidence="1 2">
    <name type="scientific">Puccinia striiformis</name>
    <dbReference type="NCBI Taxonomy" id="27350"/>
    <lineage>
        <taxon>Eukaryota</taxon>
        <taxon>Fungi</taxon>
        <taxon>Dikarya</taxon>
        <taxon>Basidiomycota</taxon>
        <taxon>Pucciniomycotina</taxon>
        <taxon>Pucciniomycetes</taxon>
        <taxon>Pucciniales</taxon>
        <taxon>Pucciniaceae</taxon>
        <taxon>Puccinia</taxon>
    </lineage>
</organism>
<comment type="caution">
    <text evidence="1">The sequence shown here is derived from an EMBL/GenBank/DDBJ whole genome shotgun (WGS) entry which is preliminary data.</text>
</comment>
<dbReference type="VEuPathDB" id="FungiDB:PSTT_12577"/>
<keyword evidence="2" id="KW-1185">Reference proteome</keyword>
<reference evidence="1" key="1">
    <citation type="submission" date="2017-12" db="EMBL/GenBank/DDBJ databases">
        <title>Gene loss provides genomic basis for host adaptation in cereal stripe rust fungi.</title>
        <authorList>
            <person name="Xia C."/>
        </authorList>
    </citation>
    <scope>NUCLEOTIDE SEQUENCE [LARGE SCALE GENOMIC DNA]</scope>
    <source>
        <strain evidence="1">93-210</strain>
    </source>
</reference>
<name>A0A2S4UVS5_9BASI</name>
<dbReference type="AlphaFoldDB" id="A0A2S4UVS5"/>
<gene>
    <name evidence="1" type="ORF">PSTT_12577</name>
</gene>
<feature type="non-terminal residue" evidence="1">
    <location>
        <position position="1"/>
    </location>
</feature>
<dbReference type="EMBL" id="PKSL01000161">
    <property type="protein sequence ID" value="POW01340.1"/>
    <property type="molecule type" value="Genomic_DNA"/>
</dbReference>
<sequence length="181" mass="19640">GCRPVANLTVIAPTRPRYKGCSKYTAIADGFVPSLLECDSSSGPHSSSTSIPNEQTDINARVIQNAGQLKMQLLNILQISMVLLIQGGAAYTNTPNNFGCAGRVPDHSEAGCVANLPESNGVRMMVAPWNDYEGAYDCSQADPSFKRATCCSDPSDLKYQLSIDIWKQKCREIDGSEIKQY</sequence>
<evidence type="ECO:0000313" key="2">
    <source>
        <dbReference type="Proteomes" id="UP000239156"/>
    </source>
</evidence>
<dbReference type="VEuPathDB" id="FungiDB:PSHT_10015"/>
<dbReference type="Proteomes" id="UP000239156">
    <property type="component" value="Unassembled WGS sequence"/>
</dbReference>